<evidence type="ECO:0000256" key="3">
    <source>
        <dbReference type="ARBA" id="ARBA00022786"/>
    </source>
</evidence>
<dbReference type="InterPro" id="IPR027356">
    <property type="entry name" value="NPH3_dom"/>
</dbReference>
<gene>
    <name evidence="7" type="ORF">HID58_064064</name>
</gene>
<sequence length="310" mass="34850">MAASLGLSVASLQHPFGLQFVVPSRLLHATVLCSSSVTVVLSQASLSSWLPNDLHSPPTHYETAQTHSLNGILFGRFLVGLGTGVNTVLVPIYISESLPCTCEKCHHCSIPLEGAYETKKTLLSYLNKIVFCNLKKSVQVLTSYERQELSKTFKSPDSFVEAIAMNACREQFELKGKDCLEWWIKLLSAHGIDNYARVMYVMREIVEAIVTLLLSDERGSIIPLSFLLGMLKIRITIDMEISYMHELERRIGYSRFLERVDEEDEDNGYDIDSTGHHHGSFLKVGRIMNAYLAEIARDPYLSLQKFTAII</sequence>
<keyword evidence="8" id="KW-1185">Reference proteome</keyword>
<evidence type="ECO:0000313" key="8">
    <source>
        <dbReference type="Proteomes" id="UP000824890"/>
    </source>
</evidence>
<proteinExistence type="predicted"/>
<keyword evidence="2" id="KW-0812">Transmembrane</keyword>
<dbReference type="Pfam" id="PF03000">
    <property type="entry name" value="NPH3"/>
    <property type="match status" value="2"/>
</dbReference>
<dbReference type="Pfam" id="PF00083">
    <property type="entry name" value="Sugar_tr"/>
    <property type="match status" value="1"/>
</dbReference>
<reference evidence="7 8" key="1">
    <citation type="submission" date="2021-05" db="EMBL/GenBank/DDBJ databases">
        <title>Genome Assembly of Synthetic Allotetraploid Brassica napus Reveals Homoeologous Exchanges between Subgenomes.</title>
        <authorList>
            <person name="Davis J.T."/>
        </authorList>
    </citation>
    <scope>NUCLEOTIDE SEQUENCE [LARGE SCALE GENOMIC DNA]</scope>
    <source>
        <strain evidence="8">cv. Da-Ae</strain>
        <tissue evidence="7">Seedling</tissue>
    </source>
</reference>
<evidence type="ECO:0000256" key="1">
    <source>
        <dbReference type="ARBA" id="ARBA00004370"/>
    </source>
</evidence>
<keyword evidence="5" id="KW-0472">Membrane</keyword>
<dbReference type="PANTHER" id="PTHR32370">
    <property type="entry name" value="OS12G0117600 PROTEIN"/>
    <property type="match status" value="1"/>
</dbReference>
<dbReference type="Gene3D" id="1.20.1250.20">
    <property type="entry name" value="MFS general substrate transporter like domains"/>
    <property type="match status" value="1"/>
</dbReference>
<dbReference type="InterPro" id="IPR043454">
    <property type="entry name" value="NPH3/RPT2-like"/>
</dbReference>
<evidence type="ECO:0000313" key="7">
    <source>
        <dbReference type="EMBL" id="KAH0876670.1"/>
    </source>
</evidence>
<keyword evidence="3" id="KW-0833">Ubl conjugation pathway</keyword>
<feature type="domain" description="NPH3" evidence="6">
    <location>
        <begin position="200"/>
        <end position="253"/>
    </location>
</feature>
<accession>A0ABQ7Z997</accession>
<name>A0ABQ7Z997_BRANA</name>
<comment type="caution">
    <text evidence="7">The sequence shown here is derived from an EMBL/GenBank/DDBJ whole genome shotgun (WGS) entry which is preliminary data.</text>
</comment>
<evidence type="ECO:0000256" key="2">
    <source>
        <dbReference type="ARBA" id="ARBA00022692"/>
    </source>
</evidence>
<comment type="subcellular location">
    <subcellularLocation>
        <location evidence="1">Membrane</location>
    </subcellularLocation>
</comment>
<dbReference type="Proteomes" id="UP000824890">
    <property type="component" value="Unassembled WGS sequence"/>
</dbReference>
<dbReference type="EMBL" id="JAGKQM010000015">
    <property type="protein sequence ID" value="KAH0876670.1"/>
    <property type="molecule type" value="Genomic_DNA"/>
</dbReference>
<dbReference type="InterPro" id="IPR005828">
    <property type="entry name" value="MFS_sugar_transport-like"/>
</dbReference>
<protein>
    <recommendedName>
        <fullName evidence="6">NPH3 domain-containing protein</fullName>
    </recommendedName>
</protein>
<evidence type="ECO:0000256" key="4">
    <source>
        <dbReference type="ARBA" id="ARBA00022989"/>
    </source>
</evidence>
<evidence type="ECO:0000259" key="6">
    <source>
        <dbReference type="Pfam" id="PF03000"/>
    </source>
</evidence>
<keyword evidence="4" id="KW-1133">Transmembrane helix</keyword>
<dbReference type="InterPro" id="IPR036259">
    <property type="entry name" value="MFS_trans_sf"/>
</dbReference>
<organism evidence="7 8">
    <name type="scientific">Brassica napus</name>
    <name type="common">Rape</name>
    <dbReference type="NCBI Taxonomy" id="3708"/>
    <lineage>
        <taxon>Eukaryota</taxon>
        <taxon>Viridiplantae</taxon>
        <taxon>Streptophyta</taxon>
        <taxon>Embryophyta</taxon>
        <taxon>Tracheophyta</taxon>
        <taxon>Spermatophyta</taxon>
        <taxon>Magnoliopsida</taxon>
        <taxon>eudicotyledons</taxon>
        <taxon>Gunneridae</taxon>
        <taxon>Pentapetalae</taxon>
        <taxon>rosids</taxon>
        <taxon>malvids</taxon>
        <taxon>Brassicales</taxon>
        <taxon>Brassicaceae</taxon>
        <taxon>Brassiceae</taxon>
        <taxon>Brassica</taxon>
    </lineage>
</organism>
<evidence type="ECO:0000256" key="5">
    <source>
        <dbReference type="ARBA" id="ARBA00023136"/>
    </source>
</evidence>
<feature type="domain" description="NPH3" evidence="6">
    <location>
        <begin position="255"/>
        <end position="309"/>
    </location>
</feature>